<comment type="similarity">
    <text evidence="3 10">Belongs to the adaptor complexes large subunit family.</text>
</comment>
<keyword evidence="4 10" id="KW-0813">Transport</keyword>
<reference evidence="12" key="2">
    <citation type="submission" date="2025-09" db="UniProtKB">
        <authorList>
            <consortium name="Ensembl"/>
        </authorList>
    </citation>
    <scope>IDENTIFICATION</scope>
</reference>
<keyword evidence="7 10" id="KW-0472">Membrane</keyword>
<dbReference type="Ensembl" id="ENSXCOT00000010462.1">
    <property type="protein sequence ID" value="ENSXCOP00000010339.1"/>
    <property type="gene ID" value="ENSXCOG00000007836.1"/>
</dbReference>
<dbReference type="InterPro" id="IPR016024">
    <property type="entry name" value="ARM-type_fold"/>
</dbReference>
<evidence type="ECO:0000256" key="3">
    <source>
        <dbReference type="ARBA" id="ARBA00006613"/>
    </source>
</evidence>
<dbReference type="PROSITE" id="PS50180">
    <property type="entry name" value="GAE"/>
    <property type="match status" value="1"/>
</dbReference>
<dbReference type="GO" id="GO:0006886">
    <property type="term" value="P:intracellular protein transport"/>
    <property type="evidence" value="ECO:0007669"/>
    <property type="project" value="UniProtKB-UniRule"/>
</dbReference>
<dbReference type="AlphaFoldDB" id="A0A3B5LRC7"/>
<protein>
    <recommendedName>
        <fullName evidence="10">AP-1 complex subunit gamma</fullName>
    </recommendedName>
</protein>
<dbReference type="Proteomes" id="UP000261380">
    <property type="component" value="Unplaced"/>
</dbReference>
<evidence type="ECO:0000256" key="6">
    <source>
        <dbReference type="ARBA" id="ARBA00023034"/>
    </source>
</evidence>
<dbReference type="GO" id="GO:0001944">
    <property type="term" value="P:vasculature development"/>
    <property type="evidence" value="ECO:0007669"/>
    <property type="project" value="Ensembl"/>
</dbReference>
<dbReference type="InterPro" id="IPR008153">
    <property type="entry name" value="GAE_dom"/>
</dbReference>
<dbReference type="GO" id="GO:0007417">
    <property type="term" value="P:central nervous system development"/>
    <property type="evidence" value="ECO:0007669"/>
    <property type="project" value="Ensembl"/>
</dbReference>
<dbReference type="GO" id="GO:0030121">
    <property type="term" value="C:AP-1 adaptor complex"/>
    <property type="evidence" value="ECO:0007669"/>
    <property type="project" value="InterPro"/>
</dbReference>
<evidence type="ECO:0000313" key="13">
    <source>
        <dbReference type="Proteomes" id="UP000261380"/>
    </source>
</evidence>
<dbReference type="InterPro" id="IPR050840">
    <property type="entry name" value="Adaptor_Complx_Large_Subunit"/>
</dbReference>
<evidence type="ECO:0000256" key="10">
    <source>
        <dbReference type="PIRNR" id="PIRNR037094"/>
    </source>
</evidence>
<evidence type="ECO:0000313" key="12">
    <source>
        <dbReference type="Ensembl" id="ENSXCOP00000010339.1"/>
    </source>
</evidence>
<evidence type="ECO:0000256" key="8">
    <source>
        <dbReference type="ARBA" id="ARBA00023329"/>
    </source>
</evidence>
<dbReference type="InterPro" id="IPR002553">
    <property type="entry name" value="Clathrin/coatomer_adapt-like_N"/>
</dbReference>
<dbReference type="InterPro" id="IPR013041">
    <property type="entry name" value="Clathrin_app_Ig-like_sf"/>
</dbReference>
<keyword evidence="13" id="KW-1185">Reference proteome</keyword>
<sequence length="725" mass="80558">MSPSVPLQEMIRAIRSARTQCEERGVIQRECAAIRAQFRQTDNGGRSHNLAKLLYVHMLGYPAHFGQMECVRMIASPRYSEKRVGYLGAMMLLDEKQDASLLITNSIKNDLSHSNQYVQSLALCTLACMGSAEMCRDLAPEIDRLLRSSNSYIKKKAALCAVHIVRKVHELGELFVPSARSLLSEKNHGVLHGAVVLITELCERSPETLERFRKVSVPDLVQIMKGLVISGYSPDHDVAGVSDPFLQVRILRLLRILGRNNEAASDAMNDLLAQVATNTDSTKTVGNAVLYETVLSVLDIKSESGLRVLAVNILGRFLLNNDRNIRYIAMTSLQKIVSTDHNAVQRHRGTIVDCLKDQDASVKRRALELSLALVSASNIRSMMKELLIFLSSCPPELRAHAASGIFNAAERYAPSKRWHIDTILHVLTTAGGDVRDETVPNLIQLITNTSELHCYTVHKLYRALLTDISQQPLVQVACWCIGEYGDLLLKGECQETEAVQVTEDDVLDALEIVLQSHMSTPTTRGFALTATMKLSTRITDNVDRIRSVVSIYGSCIDVELQQRAVEYNALFKKYDHMRAAVLERMPVIQKNSLAGLLHVFESIQSFFMLLLASAPTVTVYEKNGVTLTLSCERQSESGLTVTLTASNSTDSDISSFTLQAAVPKVCNKHPVYPPELTAVKPPSNRISYDNVEFGDKCTTQCYSEEYSRSNSSRVLMTLMKYLGTR</sequence>
<evidence type="ECO:0000256" key="5">
    <source>
        <dbReference type="ARBA" id="ARBA00022927"/>
    </source>
</evidence>
<feature type="domain" description="GAE" evidence="11">
    <location>
        <begin position="612"/>
        <end position="725"/>
    </location>
</feature>
<dbReference type="Gene3D" id="1.25.10.10">
    <property type="entry name" value="Leucine-rich Repeat Variant"/>
    <property type="match status" value="1"/>
</dbReference>
<dbReference type="SMART" id="SM00809">
    <property type="entry name" value="Alpha_adaptinC2"/>
    <property type="match status" value="1"/>
</dbReference>
<dbReference type="Gene3D" id="2.60.40.1230">
    <property type="match status" value="1"/>
</dbReference>
<evidence type="ECO:0000259" key="11">
    <source>
        <dbReference type="PROSITE" id="PS50180"/>
    </source>
</evidence>
<dbReference type="Pfam" id="PF01602">
    <property type="entry name" value="Adaptin_N"/>
    <property type="match status" value="1"/>
</dbReference>
<accession>A0A3B5LRC7</accession>
<dbReference type="InterPro" id="IPR008152">
    <property type="entry name" value="Clathrin_a/b/g-adaptin_app_Ig"/>
</dbReference>
<reference evidence="12" key="1">
    <citation type="submission" date="2025-08" db="UniProtKB">
        <authorList>
            <consortium name="Ensembl"/>
        </authorList>
    </citation>
    <scope>IDENTIFICATION</scope>
</reference>
<organism evidence="12 13">
    <name type="scientific">Xiphophorus couchianus</name>
    <name type="common">Monterrey platyfish</name>
    <dbReference type="NCBI Taxonomy" id="32473"/>
    <lineage>
        <taxon>Eukaryota</taxon>
        <taxon>Metazoa</taxon>
        <taxon>Chordata</taxon>
        <taxon>Craniata</taxon>
        <taxon>Vertebrata</taxon>
        <taxon>Euteleostomi</taxon>
        <taxon>Actinopterygii</taxon>
        <taxon>Neopterygii</taxon>
        <taxon>Teleostei</taxon>
        <taxon>Neoteleostei</taxon>
        <taxon>Acanthomorphata</taxon>
        <taxon>Ovalentaria</taxon>
        <taxon>Atherinomorphae</taxon>
        <taxon>Cyprinodontiformes</taxon>
        <taxon>Poeciliidae</taxon>
        <taxon>Poeciliinae</taxon>
        <taxon>Xiphophorus</taxon>
    </lineage>
</organism>
<dbReference type="STRING" id="32473.ENSXCOP00000010339"/>
<evidence type="ECO:0000256" key="1">
    <source>
        <dbReference type="ARBA" id="ARBA00004156"/>
    </source>
</evidence>
<evidence type="ECO:0000256" key="9">
    <source>
        <dbReference type="ARBA" id="ARBA00029433"/>
    </source>
</evidence>
<dbReference type="InterPro" id="IPR011989">
    <property type="entry name" value="ARM-like"/>
</dbReference>
<dbReference type="PANTHER" id="PTHR22780">
    <property type="entry name" value="ADAPTIN, ALPHA/GAMMA/EPSILON"/>
    <property type="match status" value="1"/>
</dbReference>
<dbReference type="InterPro" id="IPR017107">
    <property type="entry name" value="AP1_complex_gsu"/>
</dbReference>
<keyword evidence="5 10" id="KW-0653">Protein transport</keyword>
<name>A0A3B5LRC7_9TELE</name>
<keyword evidence="8 10" id="KW-0968">Cytoplasmic vesicle</keyword>
<evidence type="ECO:0000256" key="4">
    <source>
        <dbReference type="ARBA" id="ARBA00022448"/>
    </source>
</evidence>
<evidence type="ECO:0000256" key="2">
    <source>
        <dbReference type="ARBA" id="ARBA00004555"/>
    </source>
</evidence>
<dbReference type="GO" id="GO:0016192">
    <property type="term" value="P:vesicle-mediated transport"/>
    <property type="evidence" value="ECO:0007669"/>
    <property type="project" value="InterPro"/>
</dbReference>
<dbReference type="PIRSF" id="PIRSF037094">
    <property type="entry name" value="AP1_complex_gamma"/>
    <property type="match status" value="1"/>
</dbReference>
<dbReference type="SUPFAM" id="SSF49348">
    <property type="entry name" value="Clathrin adaptor appendage domain"/>
    <property type="match status" value="1"/>
</dbReference>
<dbReference type="Pfam" id="PF02883">
    <property type="entry name" value="Alpha_adaptinC2"/>
    <property type="match status" value="1"/>
</dbReference>
<dbReference type="GeneTree" id="ENSGT00950000182838"/>
<evidence type="ECO:0000256" key="7">
    <source>
        <dbReference type="ARBA" id="ARBA00023136"/>
    </source>
</evidence>
<keyword evidence="6 10" id="KW-0333">Golgi apparatus</keyword>
<comment type="subcellular location">
    <subcellularLocation>
        <location evidence="1">Cytoplasmic vesicle membrane</location>
    </subcellularLocation>
    <subcellularLocation>
        <location evidence="9">Endomembrane system</location>
        <topology evidence="9">Peripheral membrane protein</topology>
        <orientation evidence="9">Cytoplasmic side</orientation>
    </subcellularLocation>
    <subcellularLocation>
        <location evidence="2">Golgi apparatus</location>
    </subcellularLocation>
</comment>
<dbReference type="GO" id="GO:0003401">
    <property type="term" value="P:axis elongation"/>
    <property type="evidence" value="ECO:0007669"/>
    <property type="project" value="Ensembl"/>
</dbReference>
<dbReference type="SUPFAM" id="SSF48371">
    <property type="entry name" value="ARM repeat"/>
    <property type="match status" value="1"/>
</dbReference>
<proteinExistence type="inferred from homology"/>
<dbReference type="FunFam" id="1.25.10.10:FF:000030">
    <property type="entry name" value="AP-1 complex subunit gamma"/>
    <property type="match status" value="1"/>
</dbReference>